<feature type="compositionally biased region" description="Low complexity" evidence="1">
    <location>
        <begin position="28"/>
        <end position="41"/>
    </location>
</feature>
<feature type="compositionally biased region" description="Basic residues" evidence="1">
    <location>
        <begin position="18"/>
        <end position="27"/>
    </location>
</feature>
<comment type="caution">
    <text evidence="2">The sequence shown here is derived from an EMBL/GenBank/DDBJ whole genome shotgun (WGS) entry which is preliminary data.</text>
</comment>
<protein>
    <submittedName>
        <fullName evidence="2">Uncharacterized protein</fullName>
    </submittedName>
</protein>
<evidence type="ECO:0000256" key="1">
    <source>
        <dbReference type="SAM" id="MobiDB-lite"/>
    </source>
</evidence>
<gene>
    <name evidence="2" type="ORF">BGW38_006502</name>
</gene>
<accession>A0A9P6FMK3</accession>
<evidence type="ECO:0000313" key="3">
    <source>
        <dbReference type="Proteomes" id="UP000780801"/>
    </source>
</evidence>
<keyword evidence="3" id="KW-1185">Reference proteome</keyword>
<name>A0A9P6FMK3_9FUNG</name>
<proteinExistence type="predicted"/>
<dbReference type="Proteomes" id="UP000780801">
    <property type="component" value="Unassembled WGS sequence"/>
</dbReference>
<evidence type="ECO:0000313" key="2">
    <source>
        <dbReference type="EMBL" id="KAF9577967.1"/>
    </source>
</evidence>
<sequence length="127" mass="14224">MKDDSGLPSISAPSHHLTTSHRRHHSRTVSQSLSSLSRQQSPAIDLVPAPVSTGTITVTSTIITEAPRKTREYINVAQRKELRKHGAIQDASSMSHMEADWQQKSMTWKDWFTRRVSHKNTTIAALP</sequence>
<reference evidence="2" key="1">
    <citation type="journal article" date="2020" name="Fungal Divers.">
        <title>Resolving the Mortierellaceae phylogeny through synthesis of multi-gene phylogenetics and phylogenomics.</title>
        <authorList>
            <person name="Vandepol N."/>
            <person name="Liber J."/>
            <person name="Desiro A."/>
            <person name="Na H."/>
            <person name="Kennedy M."/>
            <person name="Barry K."/>
            <person name="Grigoriev I.V."/>
            <person name="Miller A.N."/>
            <person name="O'Donnell K."/>
            <person name="Stajich J.E."/>
            <person name="Bonito G."/>
        </authorList>
    </citation>
    <scope>NUCLEOTIDE SEQUENCE</scope>
    <source>
        <strain evidence="2">KOD1015</strain>
    </source>
</reference>
<organism evidence="2 3">
    <name type="scientific">Lunasporangiospora selenospora</name>
    <dbReference type="NCBI Taxonomy" id="979761"/>
    <lineage>
        <taxon>Eukaryota</taxon>
        <taxon>Fungi</taxon>
        <taxon>Fungi incertae sedis</taxon>
        <taxon>Mucoromycota</taxon>
        <taxon>Mortierellomycotina</taxon>
        <taxon>Mortierellomycetes</taxon>
        <taxon>Mortierellales</taxon>
        <taxon>Mortierellaceae</taxon>
        <taxon>Lunasporangiospora</taxon>
    </lineage>
</organism>
<dbReference type="OrthoDB" id="5550090at2759"/>
<feature type="region of interest" description="Disordered" evidence="1">
    <location>
        <begin position="1"/>
        <end position="48"/>
    </location>
</feature>
<dbReference type="AlphaFoldDB" id="A0A9P6FMK3"/>
<dbReference type="EMBL" id="JAABOA010004162">
    <property type="protein sequence ID" value="KAF9577967.1"/>
    <property type="molecule type" value="Genomic_DNA"/>
</dbReference>